<feature type="region of interest" description="Disordered" evidence="1">
    <location>
        <begin position="1"/>
        <end position="27"/>
    </location>
</feature>
<name>A0A7S3ZMH0_9STRA</name>
<dbReference type="EMBL" id="CAKKNE010000006">
    <property type="protein sequence ID" value="CAH0379177.1"/>
    <property type="molecule type" value="Genomic_DNA"/>
</dbReference>
<dbReference type="InterPro" id="IPR008984">
    <property type="entry name" value="SMAD_FHA_dom_sf"/>
</dbReference>
<sequence length="247" mass="25584">MASIATPAARATQHRSPPLSLRSQGGTVTPIPDLDVVDLGRRGLLAPDITSPRVSRRQATLLRDEGGNLRVVAQGVNPTAVLTCRGELVRLAGGSGADVEVGDTIILCPGRMLRDGGARVLDGDEAYTIVEAEIDNLPAALREIKRLRTELAARPPAPPWLGRRTPAAEGEAAADGDDGDAAAAAADTEGEAAADDDADADDKTEDARGGASDDDADDGDRGTKRRADDGDAAPPEAKRRRGNCVIC</sequence>
<gene>
    <name evidence="2" type="ORF">PCAL00307_LOCUS3009</name>
    <name evidence="3" type="ORF">PECAL_6P07790</name>
</gene>
<feature type="compositionally biased region" description="Acidic residues" evidence="1">
    <location>
        <begin position="188"/>
        <end position="204"/>
    </location>
</feature>
<organism evidence="2">
    <name type="scientific">Pelagomonas calceolata</name>
    <dbReference type="NCBI Taxonomy" id="35677"/>
    <lineage>
        <taxon>Eukaryota</taxon>
        <taxon>Sar</taxon>
        <taxon>Stramenopiles</taxon>
        <taxon>Ochrophyta</taxon>
        <taxon>Pelagophyceae</taxon>
        <taxon>Pelagomonadales</taxon>
        <taxon>Pelagomonadaceae</taxon>
        <taxon>Pelagomonas</taxon>
    </lineage>
</organism>
<dbReference type="Gene3D" id="2.60.200.20">
    <property type="match status" value="1"/>
</dbReference>
<dbReference type="EMBL" id="HBIW01003646">
    <property type="protein sequence ID" value="CAE0687575.1"/>
    <property type="molecule type" value="Transcribed_RNA"/>
</dbReference>
<feature type="compositionally biased region" description="Basic residues" evidence="1">
    <location>
        <begin position="238"/>
        <end position="247"/>
    </location>
</feature>
<evidence type="ECO:0000313" key="4">
    <source>
        <dbReference type="Proteomes" id="UP000789595"/>
    </source>
</evidence>
<evidence type="ECO:0000256" key="1">
    <source>
        <dbReference type="SAM" id="MobiDB-lite"/>
    </source>
</evidence>
<dbReference type="AlphaFoldDB" id="A0A7S3ZMH0"/>
<dbReference type="Proteomes" id="UP000789595">
    <property type="component" value="Unassembled WGS sequence"/>
</dbReference>
<protein>
    <recommendedName>
        <fullName evidence="5">FHA domain-containing protein</fullName>
    </recommendedName>
</protein>
<feature type="compositionally biased region" description="Basic and acidic residues" evidence="1">
    <location>
        <begin position="219"/>
        <end position="229"/>
    </location>
</feature>
<accession>A0A7S3ZMH0</accession>
<evidence type="ECO:0008006" key="5">
    <source>
        <dbReference type="Google" id="ProtNLM"/>
    </source>
</evidence>
<feature type="region of interest" description="Disordered" evidence="1">
    <location>
        <begin position="154"/>
        <end position="247"/>
    </location>
</feature>
<keyword evidence="4" id="KW-1185">Reference proteome</keyword>
<dbReference type="SUPFAM" id="SSF49879">
    <property type="entry name" value="SMAD/FHA domain"/>
    <property type="match status" value="1"/>
</dbReference>
<dbReference type="CDD" id="cd22671">
    <property type="entry name" value="FHA_APTX-like"/>
    <property type="match status" value="1"/>
</dbReference>
<reference evidence="3" key="2">
    <citation type="submission" date="2021-11" db="EMBL/GenBank/DDBJ databases">
        <authorList>
            <consortium name="Genoscope - CEA"/>
            <person name="William W."/>
        </authorList>
    </citation>
    <scope>NUCLEOTIDE SEQUENCE</scope>
</reference>
<evidence type="ECO:0000313" key="3">
    <source>
        <dbReference type="EMBL" id="CAH0379177.1"/>
    </source>
</evidence>
<evidence type="ECO:0000313" key="2">
    <source>
        <dbReference type="EMBL" id="CAE0687575.1"/>
    </source>
</evidence>
<reference evidence="2" key="1">
    <citation type="submission" date="2021-01" db="EMBL/GenBank/DDBJ databases">
        <authorList>
            <person name="Corre E."/>
            <person name="Pelletier E."/>
            <person name="Niang G."/>
            <person name="Scheremetjew M."/>
            <person name="Finn R."/>
            <person name="Kale V."/>
            <person name="Holt S."/>
            <person name="Cochrane G."/>
            <person name="Meng A."/>
            <person name="Brown T."/>
            <person name="Cohen L."/>
        </authorList>
    </citation>
    <scope>NUCLEOTIDE SEQUENCE</scope>
    <source>
        <strain evidence="2">CCMP1756</strain>
    </source>
</reference>
<proteinExistence type="predicted"/>